<dbReference type="InParanoid" id="A0A0C2YYA1"/>
<name>A0A0C2YYA1_9AGAM</name>
<reference evidence="3" key="2">
    <citation type="submission" date="2015-01" db="EMBL/GenBank/DDBJ databases">
        <title>Evolutionary Origins and Diversification of the Mycorrhizal Mutualists.</title>
        <authorList>
            <consortium name="DOE Joint Genome Institute"/>
            <consortium name="Mycorrhizal Genomics Consortium"/>
            <person name="Kohler A."/>
            <person name="Kuo A."/>
            <person name="Nagy L.G."/>
            <person name="Floudas D."/>
            <person name="Copeland A."/>
            <person name="Barry K.W."/>
            <person name="Cichocki N."/>
            <person name="Veneault-Fourrey C."/>
            <person name="LaButti K."/>
            <person name="Lindquist E.A."/>
            <person name="Lipzen A."/>
            <person name="Lundell T."/>
            <person name="Morin E."/>
            <person name="Murat C."/>
            <person name="Riley R."/>
            <person name="Ohm R."/>
            <person name="Sun H."/>
            <person name="Tunlid A."/>
            <person name="Henrissat B."/>
            <person name="Grigoriev I.V."/>
            <person name="Hibbett D.S."/>
            <person name="Martin F."/>
        </authorList>
    </citation>
    <scope>NUCLEOTIDE SEQUENCE [LARGE SCALE GENOMIC DNA]</scope>
    <source>
        <strain evidence="3">Foug A</strain>
    </source>
</reference>
<gene>
    <name evidence="2" type="ORF">SCLCIDRAFT_31015</name>
</gene>
<sequence>MSAHPIDWSKVPHTDLVSNSEDNTEVGEAKAGVKQRREEEVKTERRRQKEVEEVQRAEEA</sequence>
<reference evidence="2 3" key="1">
    <citation type="submission" date="2014-04" db="EMBL/GenBank/DDBJ databases">
        <authorList>
            <consortium name="DOE Joint Genome Institute"/>
            <person name="Kuo A."/>
            <person name="Kohler A."/>
            <person name="Nagy L.G."/>
            <person name="Floudas D."/>
            <person name="Copeland A."/>
            <person name="Barry K.W."/>
            <person name="Cichocki N."/>
            <person name="Veneault-Fourrey C."/>
            <person name="LaButti K."/>
            <person name="Lindquist E.A."/>
            <person name="Lipzen A."/>
            <person name="Lundell T."/>
            <person name="Morin E."/>
            <person name="Murat C."/>
            <person name="Sun H."/>
            <person name="Tunlid A."/>
            <person name="Henrissat B."/>
            <person name="Grigoriev I.V."/>
            <person name="Hibbett D.S."/>
            <person name="Martin F."/>
            <person name="Nordberg H.P."/>
            <person name="Cantor M.N."/>
            <person name="Hua S.X."/>
        </authorList>
    </citation>
    <scope>NUCLEOTIDE SEQUENCE [LARGE SCALE GENOMIC DNA]</scope>
    <source>
        <strain evidence="2 3">Foug A</strain>
    </source>
</reference>
<evidence type="ECO:0000313" key="3">
    <source>
        <dbReference type="Proteomes" id="UP000053989"/>
    </source>
</evidence>
<organism evidence="2 3">
    <name type="scientific">Scleroderma citrinum Foug A</name>
    <dbReference type="NCBI Taxonomy" id="1036808"/>
    <lineage>
        <taxon>Eukaryota</taxon>
        <taxon>Fungi</taxon>
        <taxon>Dikarya</taxon>
        <taxon>Basidiomycota</taxon>
        <taxon>Agaricomycotina</taxon>
        <taxon>Agaricomycetes</taxon>
        <taxon>Agaricomycetidae</taxon>
        <taxon>Boletales</taxon>
        <taxon>Sclerodermatineae</taxon>
        <taxon>Sclerodermataceae</taxon>
        <taxon>Scleroderma</taxon>
    </lineage>
</organism>
<feature type="region of interest" description="Disordered" evidence="1">
    <location>
        <begin position="1"/>
        <end position="60"/>
    </location>
</feature>
<proteinExistence type="predicted"/>
<feature type="compositionally biased region" description="Basic and acidic residues" evidence="1">
    <location>
        <begin position="35"/>
        <end position="60"/>
    </location>
</feature>
<protein>
    <submittedName>
        <fullName evidence="2">Uncharacterized protein</fullName>
    </submittedName>
</protein>
<keyword evidence="3" id="KW-1185">Reference proteome</keyword>
<evidence type="ECO:0000313" key="2">
    <source>
        <dbReference type="EMBL" id="KIM54578.1"/>
    </source>
</evidence>
<dbReference type="AlphaFoldDB" id="A0A0C2YYA1"/>
<evidence type="ECO:0000256" key="1">
    <source>
        <dbReference type="SAM" id="MobiDB-lite"/>
    </source>
</evidence>
<dbReference type="Proteomes" id="UP000053989">
    <property type="component" value="Unassembled WGS sequence"/>
</dbReference>
<dbReference type="EMBL" id="KN822152">
    <property type="protein sequence ID" value="KIM54578.1"/>
    <property type="molecule type" value="Genomic_DNA"/>
</dbReference>
<accession>A0A0C2YYA1</accession>
<dbReference type="HOGENOM" id="CLU_167039_1_0_1"/>